<gene>
    <name evidence="1" type="ORF">HS088_TW12G00689</name>
</gene>
<sequence length="162" mass="17808">MNMRSNNSKQNNNKKKKKKLIRFITYPIRVLGKAKAFYVRSMLDYANSNVGYGGGMGVPGGSVVSLPKSFSVNSSRSEESEMDYAELVRAASLKKSSLSGRELIEMESRSRRSSNGLMRKSCSVAMGRIDEDGPSDFGGGVGDNLLYPRSRSYAAAKRNLVF</sequence>
<name>A0A7J7CZI3_TRIWF</name>
<protein>
    <submittedName>
        <fullName evidence="1">Uncharacterized protein</fullName>
    </submittedName>
</protein>
<reference evidence="1 2" key="1">
    <citation type="journal article" date="2020" name="Nat. Commun.">
        <title>Genome of Tripterygium wilfordii and identification of cytochrome P450 involved in triptolide biosynthesis.</title>
        <authorList>
            <person name="Tu L."/>
            <person name="Su P."/>
            <person name="Zhang Z."/>
            <person name="Gao L."/>
            <person name="Wang J."/>
            <person name="Hu T."/>
            <person name="Zhou J."/>
            <person name="Zhang Y."/>
            <person name="Zhao Y."/>
            <person name="Liu Y."/>
            <person name="Song Y."/>
            <person name="Tong Y."/>
            <person name="Lu Y."/>
            <person name="Yang J."/>
            <person name="Xu C."/>
            <person name="Jia M."/>
            <person name="Peters R.J."/>
            <person name="Huang L."/>
            <person name="Gao W."/>
        </authorList>
    </citation>
    <scope>NUCLEOTIDE SEQUENCE [LARGE SCALE GENOMIC DNA]</scope>
    <source>
        <strain evidence="2">cv. XIE 37</strain>
        <tissue evidence="1">Leaf</tissue>
    </source>
</reference>
<dbReference type="PANTHER" id="PTHR33526:SF13">
    <property type="entry name" value="TYROSINE-PROTEIN PHOSPHATASE 3-LIKE"/>
    <property type="match status" value="1"/>
</dbReference>
<dbReference type="InParanoid" id="A0A7J7CZI3"/>
<evidence type="ECO:0000313" key="2">
    <source>
        <dbReference type="Proteomes" id="UP000593562"/>
    </source>
</evidence>
<organism evidence="1 2">
    <name type="scientific">Tripterygium wilfordii</name>
    <name type="common">Thunder God vine</name>
    <dbReference type="NCBI Taxonomy" id="458696"/>
    <lineage>
        <taxon>Eukaryota</taxon>
        <taxon>Viridiplantae</taxon>
        <taxon>Streptophyta</taxon>
        <taxon>Embryophyta</taxon>
        <taxon>Tracheophyta</taxon>
        <taxon>Spermatophyta</taxon>
        <taxon>Magnoliopsida</taxon>
        <taxon>eudicotyledons</taxon>
        <taxon>Gunneridae</taxon>
        <taxon>Pentapetalae</taxon>
        <taxon>rosids</taxon>
        <taxon>fabids</taxon>
        <taxon>Celastrales</taxon>
        <taxon>Celastraceae</taxon>
        <taxon>Tripterygium</taxon>
    </lineage>
</organism>
<dbReference type="InterPro" id="IPR016972">
    <property type="entry name" value="UCP031279"/>
</dbReference>
<dbReference type="EMBL" id="JAAARO010000012">
    <property type="protein sequence ID" value="KAF5739483.1"/>
    <property type="molecule type" value="Genomic_DNA"/>
</dbReference>
<keyword evidence="2" id="KW-1185">Reference proteome</keyword>
<accession>A0A7J7CZI3</accession>
<comment type="caution">
    <text evidence="1">The sequence shown here is derived from an EMBL/GenBank/DDBJ whole genome shotgun (WGS) entry which is preliminary data.</text>
</comment>
<evidence type="ECO:0000313" key="1">
    <source>
        <dbReference type="EMBL" id="KAF5739483.1"/>
    </source>
</evidence>
<dbReference type="PANTHER" id="PTHR33526">
    <property type="entry name" value="OS07G0123800 PROTEIN"/>
    <property type="match status" value="1"/>
</dbReference>
<dbReference type="AlphaFoldDB" id="A0A7J7CZI3"/>
<dbReference type="Proteomes" id="UP000593562">
    <property type="component" value="Unassembled WGS sequence"/>
</dbReference>
<dbReference type="PIRSF" id="PIRSF031279">
    <property type="entry name" value="UCP031279"/>
    <property type="match status" value="1"/>
</dbReference>
<proteinExistence type="predicted"/>